<dbReference type="Pfam" id="PF25486">
    <property type="entry name" value="DUF7909"/>
    <property type="match status" value="1"/>
</dbReference>
<feature type="region of interest" description="Disordered" evidence="1">
    <location>
        <begin position="72"/>
        <end position="116"/>
    </location>
</feature>
<name>A0A9P8M0U8_9HYPO</name>
<dbReference type="InterPro" id="IPR057231">
    <property type="entry name" value="DUF7909"/>
</dbReference>
<protein>
    <recommendedName>
        <fullName evidence="2">DUF7909 domain-containing protein</fullName>
    </recommendedName>
</protein>
<accession>A0A9P8M0U8</accession>
<keyword evidence="4" id="KW-1185">Reference proteome</keyword>
<dbReference type="Proteomes" id="UP000764110">
    <property type="component" value="Unassembled WGS sequence"/>
</dbReference>
<dbReference type="AlphaFoldDB" id="A0A9P8M0U8"/>
<evidence type="ECO:0000259" key="2">
    <source>
        <dbReference type="Pfam" id="PF25486"/>
    </source>
</evidence>
<feature type="domain" description="DUF7909" evidence="2">
    <location>
        <begin position="185"/>
        <end position="337"/>
    </location>
</feature>
<evidence type="ECO:0000313" key="3">
    <source>
        <dbReference type="EMBL" id="KAH0591956.1"/>
    </source>
</evidence>
<gene>
    <name evidence="3" type="ORF">MHUMG1_10331</name>
</gene>
<sequence length="407" mass="43497">MTRQVLAGAHGVMACVLVDTDSGKPPPASPVRSLTEIGISLEKLGLCMMHDDPEVQSPTNFKASFEEINNQPEAVSASVPESKIQSGSRSTIPSIQSDRRPIPRQNKSTSTLSVAPESPLPAHASLLLGTICRNPVPWALIYLAPEHETTSNLASQVHHPPLEKMLFSSAFIAVTVAAASLACVLPPGALPNNIAEGFAIRVQNASFPVIHNRLLNQWAAGGGDQHLYLSPAGASARDLTLVDGVITQPSNGKTIRAVINGEYTAFDNTTKMFMTERGDPRAVYDVVRGCNPDTDEVQTELAFKGRADVTGGHLCVRLASGNRWEFRYSPPGNTDGRAKQQHPIYILLSSNSKISPNLVGLDSTAPRVTVASTLGRRANLASKAATQKSANLTKRGNKKTYLEISLA</sequence>
<dbReference type="EMBL" id="JACEFI010000041">
    <property type="protein sequence ID" value="KAH0591956.1"/>
    <property type="molecule type" value="Genomic_DNA"/>
</dbReference>
<comment type="caution">
    <text evidence="3">The sequence shown here is derived from an EMBL/GenBank/DDBJ whole genome shotgun (WGS) entry which is preliminary data.</text>
</comment>
<evidence type="ECO:0000256" key="1">
    <source>
        <dbReference type="SAM" id="MobiDB-lite"/>
    </source>
</evidence>
<organism evidence="3 4">
    <name type="scientific">Metarhizium humberi</name>
    <dbReference type="NCBI Taxonomy" id="2596975"/>
    <lineage>
        <taxon>Eukaryota</taxon>
        <taxon>Fungi</taxon>
        <taxon>Dikarya</taxon>
        <taxon>Ascomycota</taxon>
        <taxon>Pezizomycotina</taxon>
        <taxon>Sordariomycetes</taxon>
        <taxon>Hypocreomycetidae</taxon>
        <taxon>Hypocreales</taxon>
        <taxon>Clavicipitaceae</taxon>
        <taxon>Metarhizium</taxon>
    </lineage>
</organism>
<evidence type="ECO:0000313" key="4">
    <source>
        <dbReference type="Proteomes" id="UP000764110"/>
    </source>
</evidence>
<feature type="compositionally biased region" description="Polar residues" evidence="1">
    <location>
        <begin position="83"/>
        <end position="96"/>
    </location>
</feature>
<reference evidence="3 4" key="1">
    <citation type="submission" date="2020-07" db="EMBL/GenBank/DDBJ databases">
        <title>Metarhizium humberi genome.</title>
        <authorList>
            <person name="Lysoe E."/>
        </authorList>
    </citation>
    <scope>NUCLEOTIDE SEQUENCE [LARGE SCALE GENOMIC DNA]</scope>
    <source>
        <strain evidence="3 4">ESALQ1638</strain>
    </source>
</reference>
<dbReference type="PROSITE" id="PS51257">
    <property type="entry name" value="PROKAR_LIPOPROTEIN"/>
    <property type="match status" value="1"/>
</dbReference>
<proteinExistence type="predicted"/>